<feature type="transmembrane region" description="Helical" evidence="1">
    <location>
        <begin position="31"/>
        <end position="53"/>
    </location>
</feature>
<proteinExistence type="predicted"/>
<name>A0A264W2N4_9BACL</name>
<reference evidence="2 3" key="1">
    <citation type="submission" date="2017-07" db="EMBL/GenBank/DDBJ databases">
        <title>Tetzosporium hominis gen.nov. sp.nov.</title>
        <authorList>
            <person name="Tetz G."/>
            <person name="Tetz V."/>
        </authorList>
    </citation>
    <scope>NUCLEOTIDE SEQUENCE [LARGE SCALE GENOMIC DNA]</scope>
    <source>
        <strain evidence="2 3">VT-49</strain>
    </source>
</reference>
<dbReference type="OrthoDB" id="9834611at2"/>
<keyword evidence="1" id="KW-1133">Transmembrane helix</keyword>
<comment type="caution">
    <text evidence="2">The sequence shown here is derived from an EMBL/GenBank/DDBJ whole genome shotgun (WGS) entry which is preliminary data.</text>
</comment>
<feature type="transmembrane region" description="Helical" evidence="1">
    <location>
        <begin position="7"/>
        <end position="25"/>
    </location>
</feature>
<gene>
    <name evidence="2" type="ORF">CF394_08655</name>
</gene>
<dbReference type="EMBL" id="NOKQ01000217">
    <property type="protein sequence ID" value="OZS77814.1"/>
    <property type="molecule type" value="Genomic_DNA"/>
</dbReference>
<protein>
    <submittedName>
        <fullName evidence="2">Uncharacterized protein</fullName>
    </submittedName>
</protein>
<accession>A0A264W2N4</accession>
<dbReference type="RefSeq" id="WP_094943005.1">
    <property type="nucleotide sequence ID" value="NZ_NOKQ01000217.1"/>
</dbReference>
<feature type="transmembrane region" description="Helical" evidence="1">
    <location>
        <begin position="65"/>
        <end position="86"/>
    </location>
</feature>
<feature type="transmembrane region" description="Helical" evidence="1">
    <location>
        <begin position="92"/>
        <end position="114"/>
    </location>
</feature>
<dbReference type="AlphaFoldDB" id="A0A264W2N4"/>
<keyword evidence="1" id="KW-0812">Transmembrane</keyword>
<organism evidence="2 3">
    <name type="scientific">Tetzosporium hominis</name>
    <dbReference type="NCBI Taxonomy" id="2020506"/>
    <lineage>
        <taxon>Bacteria</taxon>
        <taxon>Bacillati</taxon>
        <taxon>Bacillota</taxon>
        <taxon>Bacilli</taxon>
        <taxon>Bacillales</taxon>
        <taxon>Caryophanaceae</taxon>
        <taxon>Tetzosporium</taxon>
    </lineage>
</organism>
<dbReference type="Proteomes" id="UP000217065">
    <property type="component" value="Unassembled WGS sequence"/>
</dbReference>
<evidence type="ECO:0000313" key="3">
    <source>
        <dbReference type="Proteomes" id="UP000217065"/>
    </source>
</evidence>
<sequence>MLNRKLEAAVLTVILGFFVMPLVFTTWQSDYFTIGLVISMYAAPFVFLGGIPISSFIQKRASRPLAAAVGHGVAGLIMSAVFGVVTQASLDVWTLALVSGVSYSLLFFGVDWVLTNTQFYKKSDSAVYK</sequence>
<evidence type="ECO:0000256" key="1">
    <source>
        <dbReference type="SAM" id="Phobius"/>
    </source>
</evidence>
<keyword evidence="1" id="KW-0472">Membrane</keyword>
<evidence type="ECO:0000313" key="2">
    <source>
        <dbReference type="EMBL" id="OZS77814.1"/>
    </source>
</evidence>
<keyword evidence="3" id="KW-1185">Reference proteome</keyword>